<evidence type="ECO:0000313" key="2">
    <source>
        <dbReference type="Proteomes" id="UP000708208"/>
    </source>
</evidence>
<keyword evidence="2" id="KW-1185">Reference proteome</keyword>
<organism evidence="1 2">
    <name type="scientific">Allacma fusca</name>
    <dbReference type="NCBI Taxonomy" id="39272"/>
    <lineage>
        <taxon>Eukaryota</taxon>
        <taxon>Metazoa</taxon>
        <taxon>Ecdysozoa</taxon>
        <taxon>Arthropoda</taxon>
        <taxon>Hexapoda</taxon>
        <taxon>Collembola</taxon>
        <taxon>Symphypleona</taxon>
        <taxon>Sminthuridae</taxon>
        <taxon>Allacma</taxon>
    </lineage>
</organism>
<reference evidence="1" key="1">
    <citation type="submission" date="2021-06" db="EMBL/GenBank/DDBJ databases">
        <authorList>
            <person name="Hodson N. C."/>
            <person name="Mongue J. A."/>
            <person name="Jaron S. K."/>
        </authorList>
    </citation>
    <scope>NUCLEOTIDE SEQUENCE</scope>
</reference>
<dbReference type="AlphaFoldDB" id="A0A8J2PS73"/>
<evidence type="ECO:0000313" key="1">
    <source>
        <dbReference type="EMBL" id="CAG7831764.1"/>
    </source>
</evidence>
<dbReference type="OrthoDB" id="7680836at2759"/>
<name>A0A8J2PS73_9HEXA</name>
<comment type="caution">
    <text evidence="1">The sequence shown here is derived from an EMBL/GenBank/DDBJ whole genome shotgun (WGS) entry which is preliminary data.</text>
</comment>
<proteinExistence type="predicted"/>
<sequence length="80" mass="9016">MDEMYHSPCERSEFYTMSDMSKPPVLFTPAEDLDKVSIFNLTSLEFGLGYGTNSECSDHSGRGNVLITLPVTYPPHPNWN</sequence>
<accession>A0A8J2PS73</accession>
<gene>
    <name evidence="1" type="ORF">AFUS01_LOCUS41489</name>
</gene>
<protein>
    <submittedName>
        <fullName evidence="1">Uncharacterized protein</fullName>
    </submittedName>
</protein>
<dbReference type="Proteomes" id="UP000708208">
    <property type="component" value="Unassembled WGS sequence"/>
</dbReference>
<dbReference type="EMBL" id="CAJVCH010561895">
    <property type="protein sequence ID" value="CAG7831764.1"/>
    <property type="molecule type" value="Genomic_DNA"/>
</dbReference>